<protein>
    <submittedName>
        <fullName evidence="1">Uncharacterized protein</fullName>
    </submittedName>
</protein>
<name>A0ABV4UGJ1_9RHOO</name>
<reference evidence="2" key="1">
    <citation type="submission" date="2024-06" db="EMBL/GenBank/DDBJ databases">
        <title>Radixoralia hellwigii gen. nov., sp nov., isolated from a root canal in the human oral cavity.</title>
        <authorList>
            <person name="Bartsch S."/>
            <person name="Wittmer A."/>
            <person name="Schulz A.-K."/>
            <person name="Neumann-Schaal M."/>
            <person name="Wolf J."/>
            <person name="Gronow S."/>
            <person name="Tennert C."/>
            <person name="Haecker G."/>
            <person name="Cieplik F."/>
            <person name="Al-Ahmad A."/>
        </authorList>
    </citation>
    <scope>NUCLEOTIDE SEQUENCE [LARGE SCALE GENOMIC DNA]</scope>
    <source>
        <strain evidence="2">Wk13</strain>
    </source>
</reference>
<evidence type="ECO:0000313" key="2">
    <source>
        <dbReference type="Proteomes" id="UP001574673"/>
    </source>
</evidence>
<dbReference type="EMBL" id="JBEUWX010000002">
    <property type="protein sequence ID" value="MFA9950753.1"/>
    <property type="molecule type" value="Genomic_DNA"/>
</dbReference>
<sequence>MLTAAALAFTLRNLRRNFEDALPRSVGDIAAQPVRRRAQRGRAVFSGVSRAARAFARHFAEYFSEKNSLIVGQAEMEALARAINALIRDTTSLEQRLGQLGGMEIRTCAYL</sequence>
<keyword evidence="2" id="KW-1185">Reference proteome</keyword>
<organism evidence="1 2">
    <name type="scientific">Dentiradicibacter hellwigii</name>
    <dbReference type="NCBI Taxonomy" id="3149053"/>
    <lineage>
        <taxon>Bacteria</taxon>
        <taxon>Pseudomonadati</taxon>
        <taxon>Pseudomonadota</taxon>
        <taxon>Betaproteobacteria</taxon>
        <taxon>Rhodocyclales</taxon>
        <taxon>Rhodocyclaceae</taxon>
        <taxon>Dentiradicibacter</taxon>
    </lineage>
</organism>
<comment type="caution">
    <text evidence="1">The sequence shown here is derived from an EMBL/GenBank/DDBJ whole genome shotgun (WGS) entry which is preliminary data.</text>
</comment>
<dbReference type="Proteomes" id="UP001574673">
    <property type="component" value="Unassembled WGS sequence"/>
</dbReference>
<gene>
    <name evidence="1" type="ORF">ABCS64_10555</name>
</gene>
<accession>A0ABV4UGJ1</accession>
<evidence type="ECO:0000313" key="1">
    <source>
        <dbReference type="EMBL" id="MFA9950753.1"/>
    </source>
</evidence>
<proteinExistence type="predicted"/>
<dbReference type="RefSeq" id="WP_418891790.1">
    <property type="nucleotide sequence ID" value="NZ_JBEUWX010000002.1"/>
</dbReference>